<keyword evidence="1" id="KW-0732">Signal</keyword>
<dbReference type="InterPro" id="IPR032250">
    <property type="entry name" value="DUF4825"/>
</dbReference>
<organism evidence="3 4">
    <name type="scientific">Micrococcus terreus</name>
    <dbReference type="NCBI Taxonomy" id="574650"/>
    <lineage>
        <taxon>Bacteria</taxon>
        <taxon>Bacillati</taxon>
        <taxon>Actinomycetota</taxon>
        <taxon>Actinomycetes</taxon>
        <taxon>Micrococcales</taxon>
        <taxon>Micrococcaceae</taxon>
        <taxon>Micrococcus</taxon>
    </lineage>
</organism>
<sequence>MKRCIQPAGAAVLLAVTLVGCAEAQQVRDQADQVISQAQELGDLTRESVENFDWNSLSEYQDIYLGDNSKVVEFFRSMPSGPDMETFQIQGDEGKLIVNYGDEATTIDPAVLQTTMEEVAAQAKERVQNLETVEFHVGDKTYTF</sequence>
<dbReference type="RefSeq" id="WP_177227874.1">
    <property type="nucleotide sequence ID" value="NZ_FPCG01000004.1"/>
</dbReference>
<evidence type="ECO:0000313" key="4">
    <source>
        <dbReference type="Proteomes" id="UP000198881"/>
    </source>
</evidence>
<feature type="chain" id="PRO_5011596322" description="DUF4825 domain-containing protein" evidence="1">
    <location>
        <begin position="25"/>
        <end position="144"/>
    </location>
</feature>
<feature type="domain" description="DUF4825" evidence="2">
    <location>
        <begin position="57"/>
        <end position="140"/>
    </location>
</feature>
<dbReference type="PROSITE" id="PS51257">
    <property type="entry name" value="PROKAR_LIPOPROTEIN"/>
    <property type="match status" value="1"/>
</dbReference>
<accession>A0A1I7ML22</accession>
<evidence type="ECO:0000259" key="2">
    <source>
        <dbReference type="Pfam" id="PF16107"/>
    </source>
</evidence>
<name>A0A1I7ML22_9MICC</name>
<dbReference type="Proteomes" id="UP000198881">
    <property type="component" value="Unassembled WGS sequence"/>
</dbReference>
<protein>
    <recommendedName>
        <fullName evidence="2">DUF4825 domain-containing protein</fullName>
    </recommendedName>
</protein>
<feature type="signal peptide" evidence="1">
    <location>
        <begin position="1"/>
        <end position="24"/>
    </location>
</feature>
<evidence type="ECO:0000313" key="3">
    <source>
        <dbReference type="EMBL" id="SFV22630.1"/>
    </source>
</evidence>
<dbReference type="AlphaFoldDB" id="A0A1I7ML22"/>
<dbReference type="Pfam" id="PF16107">
    <property type="entry name" value="DUF4825"/>
    <property type="match status" value="1"/>
</dbReference>
<proteinExistence type="predicted"/>
<evidence type="ECO:0000256" key="1">
    <source>
        <dbReference type="SAM" id="SignalP"/>
    </source>
</evidence>
<dbReference type="EMBL" id="FPCG01000004">
    <property type="protein sequence ID" value="SFV22630.1"/>
    <property type="molecule type" value="Genomic_DNA"/>
</dbReference>
<keyword evidence="4" id="KW-1185">Reference proteome</keyword>
<reference evidence="3 4" key="1">
    <citation type="submission" date="2016-10" db="EMBL/GenBank/DDBJ databases">
        <authorList>
            <person name="de Groot N.N."/>
        </authorList>
    </citation>
    <scope>NUCLEOTIDE SEQUENCE [LARGE SCALE GENOMIC DNA]</scope>
    <source>
        <strain evidence="3 4">CGMCC 1.7054</strain>
    </source>
</reference>
<gene>
    <name evidence="3" type="ORF">SAMN04487966_104237</name>
</gene>